<feature type="transmembrane region" description="Helical" evidence="1">
    <location>
        <begin position="200"/>
        <end position="221"/>
    </location>
</feature>
<keyword evidence="1" id="KW-1133">Transmembrane helix</keyword>
<evidence type="ECO:0000313" key="3">
    <source>
        <dbReference type="Proteomes" id="UP001501321"/>
    </source>
</evidence>
<evidence type="ECO:0000256" key="1">
    <source>
        <dbReference type="SAM" id="Phobius"/>
    </source>
</evidence>
<reference evidence="3" key="1">
    <citation type="journal article" date="2019" name="Int. J. Syst. Evol. Microbiol.">
        <title>The Global Catalogue of Microorganisms (GCM) 10K type strain sequencing project: providing services to taxonomists for standard genome sequencing and annotation.</title>
        <authorList>
            <consortium name="The Broad Institute Genomics Platform"/>
            <consortium name="The Broad Institute Genome Sequencing Center for Infectious Disease"/>
            <person name="Wu L."/>
            <person name="Ma J."/>
        </authorList>
    </citation>
    <scope>NUCLEOTIDE SEQUENCE [LARGE SCALE GENOMIC DNA]</scope>
    <source>
        <strain evidence="3">JCM 32226</strain>
    </source>
</reference>
<name>A0ABP8QKG8_9GAMM</name>
<comment type="caution">
    <text evidence="2">The sequence shown here is derived from an EMBL/GenBank/DDBJ whole genome shotgun (WGS) entry which is preliminary data.</text>
</comment>
<feature type="transmembrane region" description="Helical" evidence="1">
    <location>
        <begin position="159"/>
        <end position="179"/>
    </location>
</feature>
<keyword evidence="1" id="KW-0812">Transmembrane</keyword>
<proteinExistence type="predicted"/>
<dbReference type="PANTHER" id="PTHR34219">
    <property type="entry name" value="IRON-REGULATED INNER MEMBRANE PROTEIN-RELATED"/>
    <property type="match status" value="1"/>
</dbReference>
<accession>A0ABP8QKG8</accession>
<dbReference type="RefSeq" id="WP_345014500.1">
    <property type="nucleotide sequence ID" value="NZ_BAABFC010000024.1"/>
</dbReference>
<dbReference type="Pfam" id="PF03929">
    <property type="entry name" value="PepSY_TM"/>
    <property type="match status" value="1"/>
</dbReference>
<feature type="transmembrane region" description="Helical" evidence="1">
    <location>
        <begin position="423"/>
        <end position="441"/>
    </location>
</feature>
<dbReference type="EMBL" id="BAABFC010000024">
    <property type="protein sequence ID" value="GAA4503384.1"/>
    <property type="molecule type" value="Genomic_DNA"/>
</dbReference>
<keyword evidence="3" id="KW-1185">Reference proteome</keyword>
<dbReference type="InterPro" id="IPR005625">
    <property type="entry name" value="PepSY-ass_TM"/>
</dbReference>
<protein>
    <submittedName>
        <fullName evidence="2">PepSY-associated TM helix domain-containing protein</fullName>
    </submittedName>
</protein>
<feature type="transmembrane region" description="Helical" evidence="1">
    <location>
        <begin position="363"/>
        <end position="384"/>
    </location>
</feature>
<organism evidence="2 3">
    <name type="scientific">Pseudaeromonas paramecii</name>
    <dbReference type="NCBI Taxonomy" id="2138166"/>
    <lineage>
        <taxon>Bacteria</taxon>
        <taxon>Pseudomonadati</taxon>
        <taxon>Pseudomonadota</taxon>
        <taxon>Gammaproteobacteria</taxon>
        <taxon>Aeromonadales</taxon>
        <taxon>Aeromonadaceae</taxon>
        <taxon>Pseudaeromonas</taxon>
    </lineage>
</organism>
<gene>
    <name evidence="2" type="ORF">GCM10023095_29550</name>
</gene>
<sequence length="454" mass="49884">MSVSHSTASPGDALWQLIRRLHFYIGLFVGPFILVAALTGTLYVLTPQLESWLYRDALTSTPQAEVQPLARQVAVARQRLGEAARIVAVRPAPGPHDTTRVLFSDPALAAGESRALFIDPYSLQIKGDLTVYGTSGILPLRLWLDKLHRSLLLGEPGRAYSELAASWLWVAALGGLVLWQGQRARRRNGVLQARHWHQQLGLLLLAGLLFFSATGLTWSRWAGGNIALLRAQLGWLTPQLHSQLAEHHAMPAQGEHAQHMADMTLATGNPVDPQWDAVLQAARQAGLTTGRLELKPPKAADQAWIVNEIDRRWPTRVDGVAVHPQSLAILDRTRFAEFPLVAKLTRWGIDAHMGVLFGLPNQLLLVAFGLGLCGLILLGYRIWWLKRPAPGRQAPLRTLASAWLALGGMGRGLSILLALALGWALPVLGVSLLIFLLLDSLRWWRLARRSLATA</sequence>
<dbReference type="PANTHER" id="PTHR34219:SF1">
    <property type="entry name" value="PEPSY DOMAIN-CONTAINING PROTEIN"/>
    <property type="match status" value="1"/>
</dbReference>
<feature type="transmembrane region" description="Helical" evidence="1">
    <location>
        <begin position="21"/>
        <end position="45"/>
    </location>
</feature>
<keyword evidence="1" id="KW-0472">Membrane</keyword>
<dbReference type="Proteomes" id="UP001501321">
    <property type="component" value="Unassembled WGS sequence"/>
</dbReference>
<evidence type="ECO:0000313" key="2">
    <source>
        <dbReference type="EMBL" id="GAA4503384.1"/>
    </source>
</evidence>